<name>A0A6J1CDL4_MOMCH</name>
<evidence type="ECO:0000256" key="5">
    <source>
        <dbReference type="SAM" id="Phobius"/>
    </source>
</evidence>
<dbReference type="Gene3D" id="1.10.510.10">
    <property type="entry name" value="Transferase(Phosphotransferase) domain 1"/>
    <property type="match status" value="1"/>
</dbReference>
<keyword evidence="1" id="KW-0808">Transferase</keyword>
<evidence type="ECO:0000313" key="9">
    <source>
        <dbReference type="RefSeq" id="XP_022139732.1"/>
    </source>
</evidence>
<dbReference type="FunFam" id="1.10.510.10:FF:000495">
    <property type="entry name" value="calcium/calmodulin-regulated receptor-like kinase 1"/>
    <property type="match status" value="1"/>
</dbReference>
<dbReference type="PANTHER" id="PTHR47989:SF24">
    <property type="entry name" value="CALCIUM_CALMODULIN-REGULATED RECEPTOR-LIKE KINASE 1 ISOFORM X1"/>
    <property type="match status" value="1"/>
</dbReference>
<keyword evidence="5" id="KW-0812">Transmembrane</keyword>
<dbReference type="CDD" id="cd14066">
    <property type="entry name" value="STKc_IRAK"/>
    <property type="match status" value="1"/>
</dbReference>
<evidence type="ECO:0000256" key="1">
    <source>
        <dbReference type="ARBA" id="ARBA00022527"/>
    </source>
</evidence>
<dbReference type="RefSeq" id="XP_022139737.1">
    <property type="nucleotide sequence ID" value="XM_022284045.1"/>
</dbReference>
<dbReference type="RefSeq" id="XP_022139731.1">
    <property type="nucleotide sequence ID" value="XM_022284039.1"/>
</dbReference>
<dbReference type="FunFam" id="3.30.200.20:FF:000274">
    <property type="entry name" value="Calcium/calmodulin-regulated receptor-like kinase 1"/>
    <property type="match status" value="1"/>
</dbReference>
<evidence type="ECO:0000313" key="7">
    <source>
        <dbReference type="Proteomes" id="UP000504603"/>
    </source>
</evidence>
<dbReference type="InterPro" id="IPR008271">
    <property type="entry name" value="Ser/Thr_kinase_AS"/>
</dbReference>
<dbReference type="PROSITE" id="PS00108">
    <property type="entry name" value="PROTEIN_KINASE_ST"/>
    <property type="match status" value="1"/>
</dbReference>
<dbReference type="GO" id="GO:0004674">
    <property type="term" value="F:protein serine/threonine kinase activity"/>
    <property type="evidence" value="ECO:0007669"/>
    <property type="project" value="UniProtKB-KW"/>
</dbReference>
<feature type="region of interest" description="Disordered" evidence="4">
    <location>
        <begin position="403"/>
        <end position="423"/>
    </location>
</feature>
<organism evidence="7 12">
    <name type="scientific">Momordica charantia</name>
    <name type="common">Bitter gourd</name>
    <name type="synonym">Balsam pear</name>
    <dbReference type="NCBI Taxonomy" id="3673"/>
    <lineage>
        <taxon>Eukaryota</taxon>
        <taxon>Viridiplantae</taxon>
        <taxon>Streptophyta</taxon>
        <taxon>Embryophyta</taxon>
        <taxon>Tracheophyta</taxon>
        <taxon>Spermatophyta</taxon>
        <taxon>Magnoliopsida</taxon>
        <taxon>eudicotyledons</taxon>
        <taxon>Gunneridae</taxon>
        <taxon>Pentapetalae</taxon>
        <taxon>rosids</taxon>
        <taxon>fabids</taxon>
        <taxon>Cucurbitales</taxon>
        <taxon>Cucurbitaceae</taxon>
        <taxon>Momordiceae</taxon>
        <taxon>Momordica</taxon>
    </lineage>
</organism>
<dbReference type="Gene3D" id="3.30.200.20">
    <property type="entry name" value="Phosphorylase Kinase, domain 1"/>
    <property type="match status" value="1"/>
</dbReference>
<keyword evidence="3" id="KW-0067">ATP-binding</keyword>
<keyword evidence="1" id="KW-0418">Kinase</keyword>
<dbReference type="InterPro" id="IPR011009">
    <property type="entry name" value="Kinase-like_dom_sf"/>
</dbReference>
<dbReference type="AlphaFoldDB" id="A0A6J1CDL4"/>
<dbReference type="PANTHER" id="PTHR47989">
    <property type="entry name" value="OS01G0750732 PROTEIN"/>
    <property type="match status" value="1"/>
</dbReference>
<feature type="domain" description="Protein kinase" evidence="6">
    <location>
        <begin position="112"/>
        <end position="379"/>
    </location>
</feature>
<keyword evidence="1" id="KW-0723">Serine/threonine-protein kinase</keyword>
<dbReference type="KEGG" id="mcha:111010577"/>
<evidence type="ECO:0000256" key="4">
    <source>
        <dbReference type="SAM" id="MobiDB-lite"/>
    </source>
</evidence>
<evidence type="ECO:0000313" key="14">
    <source>
        <dbReference type="RefSeq" id="XP_022139738.1"/>
    </source>
</evidence>
<reference evidence="8 9" key="1">
    <citation type="submission" date="2025-04" db="UniProtKB">
        <authorList>
            <consortium name="RefSeq"/>
        </authorList>
    </citation>
    <scope>IDENTIFICATION</scope>
    <source>
        <strain evidence="8 9">OHB3-1</strain>
    </source>
</reference>
<evidence type="ECO:0000256" key="3">
    <source>
        <dbReference type="ARBA" id="ARBA00022840"/>
    </source>
</evidence>
<dbReference type="Pfam" id="PF07714">
    <property type="entry name" value="PK_Tyr_Ser-Thr"/>
    <property type="match status" value="1"/>
</dbReference>
<keyword evidence="5" id="KW-0472">Membrane</keyword>
<keyword evidence="7" id="KW-1185">Reference proteome</keyword>
<evidence type="ECO:0000313" key="8">
    <source>
        <dbReference type="RefSeq" id="XP_022139731.1"/>
    </source>
</evidence>
<dbReference type="RefSeq" id="XP_022139732.1">
    <property type="nucleotide sequence ID" value="XM_022284040.1"/>
</dbReference>
<protein>
    <submittedName>
        <fullName evidence="8 9">Calcium/calmodulin-regulated receptor-like kinase 1</fullName>
    </submittedName>
</protein>
<evidence type="ECO:0000313" key="12">
    <source>
        <dbReference type="RefSeq" id="XP_022139736.1"/>
    </source>
</evidence>
<evidence type="ECO:0000313" key="11">
    <source>
        <dbReference type="RefSeq" id="XP_022139735.1"/>
    </source>
</evidence>
<evidence type="ECO:0000313" key="13">
    <source>
        <dbReference type="RefSeq" id="XP_022139737.1"/>
    </source>
</evidence>
<evidence type="ECO:0000313" key="10">
    <source>
        <dbReference type="RefSeq" id="XP_022139733.1"/>
    </source>
</evidence>
<dbReference type="InterPro" id="IPR001245">
    <property type="entry name" value="Ser-Thr/Tyr_kinase_cat_dom"/>
</dbReference>
<dbReference type="RefSeq" id="XP_022139738.1">
    <property type="nucleotide sequence ID" value="XM_022284046.1"/>
</dbReference>
<proteinExistence type="predicted"/>
<accession>A0A6J1CDL4</accession>
<dbReference type="RefSeq" id="XP_022139733.1">
    <property type="nucleotide sequence ID" value="XM_022284041.1"/>
</dbReference>
<keyword evidence="5" id="KW-1133">Transmembrane helix</keyword>
<dbReference type="GeneID" id="111010577"/>
<evidence type="ECO:0000259" key="6">
    <source>
        <dbReference type="PROSITE" id="PS50011"/>
    </source>
</evidence>
<evidence type="ECO:0000256" key="2">
    <source>
        <dbReference type="ARBA" id="ARBA00022741"/>
    </source>
</evidence>
<dbReference type="InterPro" id="IPR000719">
    <property type="entry name" value="Prot_kinase_dom"/>
</dbReference>
<dbReference type="OrthoDB" id="4062651at2759"/>
<dbReference type="GO" id="GO:0005524">
    <property type="term" value="F:ATP binding"/>
    <property type="evidence" value="ECO:0007669"/>
    <property type="project" value="UniProtKB-KW"/>
</dbReference>
<dbReference type="SUPFAM" id="SSF56112">
    <property type="entry name" value="Protein kinase-like (PK-like)"/>
    <property type="match status" value="1"/>
</dbReference>
<dbReference type="Proteomes" id="UP000504603">
    <property type="component" value="Unplaced"/>
</dbReference>
<dbReference type="RefSeq" id="XP_022139735.1">
    <property type="nucleotide sequence ID" value="XM_022284043.1"/>
</dbReference>
<feature type="transmembrane region" description="Helical" evidence="5">
    <location>
        <begin position="6"/>
        <end position="30"/>
    </location>
</feature>
<dbReference type="PROSITE" id="PS50011">
    <property type="entry name" value="PROTEIN_KINASE_DOM"/>
    <property type="match status" value="1"/>
</dbReference>
<keyword evidence="2" id="KW-0547">Nucleotide-binding</keyword>
<dbReference type="SMART" id="SM00220">
    <property type="entry name" value="S_TKc"/>
    <property type="match status" value="1"/>
</dbReference>
<gene>
    <name evidence="8 9 10 11 12 13 14" type="primary">LOC111010577</name>
</gene>
<dbReference type="RefSeq" id="XP_022139736.1">
    <property type="nucleotide sequence ID" value="XM_022284044.1"/>
</dbReference>
<sequence>MKGESSGLIIGISIGVVIGILLAVLALFCFRYQRKRSQIGNSSSRRATTVPIRMNGADSCTILSDSTLAPESPVKSGHNGMSHWLDGFRKSNVVAASGILEYSYRDLQKATSNFTTVIGQGAFGPVYRAQMGSGETVAVKVLATDSKQGEKEFQTEVMLLGRLHHRNLVNLVGYCAEKGQHILIYVYMSKGSLASHLYSGKNEPLSWDLRVRVALDVARGLEYLHDGAVPPVIHRDIKSSNILLDDSMRARVADFGLSREEMVDRHVSNIRGTFGYLDPEYISSRKFTKKSDVYSFGVLLFELIACRNPQQGLMEYVELAAMTSDGKVGWEEIVDDRVEGNFNVQELNEVAALAYRCVNRNPRKRPTMRDIVQVISRIVNLRLELKHHRKSMSAMTDEVSIDIDHPQHLRKDSMDSASDTHEI</sequence>